<dbReference type="Proteomes" id="UP000593567">
    <property type="component" value="Unassembled WGS sequence"/>
</dbReference>
<feature type="domain" description="Ints3-like C-terminal" evidence="8">
    <location>
        <begin position="607"/>
        <end position="995"/>
    </location>
</feature>
<feature type="region of interest" description="Disordered" evidence="6">
    <location>
        <begin position="1003"/>
        <end position="1067"/>
    </location>
</feature>
<evidence type="ECO:0000256" key="5">
    <source>
        <dbReference type="ARBA" id="ARBA00023242"/>
    </source>
</evidence>
<evidence type="ECO:0000259" key="8">
    <source>
        <dbReference type="Pfam" id="PF24566"/>
    </source>
</evidence>
<evidence type="ECO:0000256" key="6">
    <source>
        <dbReference type="SAM" id="MobiDB-lite"/>
    </source>
</evidence>
<keyword evidence="10" id="KW-1185">Reference proteome</keyword>
<evidence type="ECO:0000259" key="7">
    <source>
        <dbReference type="Pfam" id="PF10189"/>
    </source>
</evidence>
<evidence type="ECO:0000313" key="9">
    <source>
        <dbReference type="EMBL" id="KAF6041590.1"/>
    </source>
</evidence>
<evidence type="ECO:0000256" key="1">
    <source>
        <dbReference type="ARBA" id="ARBA00004123"/>
    </source>
</evidence>
<dbReference type="InterPro" id="IPR019333">
    <property type="entry name" value="INTS3_N"/>
</dbReference>
<evidence type="ECO:0000256" key="3">
    <source>
        <dbReference type="ARBA" id="ARBA00006130"/>
    </source>
</evidence>
<comment type="similarity">
    <text evidence="3">Belongs to the Integrator subunit 3 family.</text>
</comment>
<dbReference type="PANTHER" id="PTHR13587">
    <property type="entry name" value="INTEGRATOR COMPLEX SUBUNIT 3"/>
    <property type="match status" value="1"/>
</dbReference>
<evidence type="ECO:0000313" key="10">
    <source>
        <dbReference type="Proteomes" id="UP000593567"/>
    </source>
</evidence>
<dbReference type="InterPro" id="IPR045334">
    <property type="entry name" value="INTS3"/>
</dbReference>
<accession>A0A7J7KTQ5</accession>
<organism evidence="9 10">
    <name type="scientific">Bugula neritina</name>
    <name type="common">Brown bryozoan</name>
    <name type="synonym">Sertularia neritina</name>
    <dbReference type="NCBI Taxonomy" id="10212"/>
    <lineage>
        <taxon>Eukaryota</taxon>
        <taxon>Metazoa</taxon>
        <taxon>Spiralia</taxon>
        <taxon>Lophotrochozoa</taxon>
        <taxon>Bryozoa</taxon>
        <taxon>Gymnolaemata</taxon>
        <taxon>Cheilostomatida</taxon>
        <taxon>Flustrina</taxon>
        <taxon>Buguloidea</taxon>
        <taxon>Bugulidae</taxon>
        <taxon>Bugula</taxon>
    </lineage>
</organism>
<dbReference type="EMBL" id="VXIV02000018">
    <property type="protein sequence ID" value="KAF6041590.1"/>
    <property type="molecule type" value="Genomic_DNA"/>
</dbReference>
<proteinExistence type="inferred from homology"/>
<dbReference type="InterPro" id="IPR056518">
    <property type="entry name" value="HEAT_Ints3_C"/>
</dbReference>
<dbReference type="Pfam" id="PF10189">
    <property type="entry name" value="Ints3_N"/>
    <property type="match status" value="1"/>
</dbReference>
<feature type="domain" description="Integrator complex subunit 3 N-terminal" evidence="7">
    <location>
        <begin position="63"/>
        <end position="474"/>
    </location>
</feature>
<dbReference type="PANTHER" id="PTHR13587:SF7">
    <property type="entry name" value="INTEGRATOR COMPLEX SUBUNIT 3"/>
    <property type="match status" value="1"/>
</dbReference>
<comment type="caution">
    <text evidence="9">The sequence shown here is derived from an EMBL/GenBank/DDBJ whole genome shotgun (WGS) entry which is preliminary data.</text>
</comment>
<evidence type="ECO:0000256" key="2">
    <source>
        <dbReference type="ARBA" id="ARBA00004496"/>
    </source>
</evidence>
<evidence type="ECO:0008006" key="11">
    <source>
        <dbReference type="Google" id="ProtNLM"/>
    </source>
</evidence>
<reference evidence="9" key="1">
    <citation type="submission" date="2020-06" db="EMBL/GenBank/DDBJ databases">
        <title>Draft genome of Bugula neritina, a colonial animal packing powerful symbionts and potential medicines.</title>
        <authorList>
            <person name="Rayko M."/>
        </authorList>
    </citation>
    <scope>NUCLEOTIDE SEQUENCE [LARGE SCALE GENOMIC DNA]</scope>
    <source>
        <strain evidence="9">Kwan_BN1</strain>
    </source>
</reference>
<comment type="subcellular location">
    <subcellularLocation>
        <location evidence="2">Cytoplasm</location>
    </subcellularLocation>
    <subcellularLocation>
        <location evidence="1">Nucleus</location>
    </subcellularLocation>
</comment>
<dbReference type="Pfam" id="PF24566">
    <property type="entry name" value="HEAT_Ints3_C"/>
    <property type="match status" value="1"/>
</dbReference>
<protein>
    <recommendedName>
        <fullName evidence="11">SOSS complex subunit A homolog</fullName>
    </recommendedName>
</protein>
<keyword evidence="5" id="KW-0539">Nucleus</keyword>
<sequence>MATIVLPQGQGQGPRMLHNAGIDQKDDVEEKMLKNYLHVKESINGLSERDINDVLVKQAHSGNHDAIQIGLLYGILVDPVQGAEQNYYKYMMAICRDASACVTNRLSLITFEKWHKLCEFSQARALWVFRQMLTNSIPGIEPVFHNLLRQIAGGDVSPKNLMLADRVIDILHENRGWLDKQAHMHANAMAVYTFLRVVADHMEPSLTNLRTKEVNFCVSILLHKWAECMVIGRDLIRLLQAVSRIPDLEKVWRLVLHDPAKLDPSFKGLAHIMSCKTPKRFIALRLTPEMEGKLVYLTTKVKFGNHKRYQDWFQRQYLSTPESQSLRNDLIRFICVVIHPSNDMLQSDLIPRWAVIGWLLTTCTSNVAASLAKLALFWDWLFYDKMKSENSTIMHIEPAILVMQHSMKPHMQITVSLLDFLVRIIPTFYPPLKSHVKAGINSALSDISSKKVLPSLSALFDSARLDRDLRNQLRETFPQFCIAVATTPTEVSGPPPPRLVKPQSPKIDTPLDLLLPPTAPLELTPSAILNTTSSDQLKSPTSDVGAAFSEDEIEIFKTDSADSKLNSGFKPISMPKNIRRLSSHTEKSRETLDDYMSRVTGEFKVVLEQLKDESDDEKKCELTVKLLQCIDDADGEFDDPLAPAVASALCTMFSSTFTSVSLPEEINDEALEDSIVSPLFVIFRNICSLPLDEPSREDLTYFLYEMHAFEPRVGYLLLYFLKVSKSVDEKMITYKKMTEFAADEKDLKTFILDDLKLCQEDDMRMFVYLITDVYTNFLTATVPNPELMLLVCSTIDSTQLLALMCQVLQGHLLMFKKDSVLAVLNHSLEWETIEQYFLWQLLSSHDLPVENILPVLSKLESPKHAEALTCLLSLLTKKSPNNDLMRLVLCRQPSKLDSFTASLLKNWAQEDEDKTAECLDHFLSHNISTPKKVTKARSRKEMPSTDNILSHLDLMRQTCKNISFLTNERIQKVLQQVQTACSEQQKQTFSELFALIIDDEDEDEVPSKRKLRQTAARRANNASPKPQIDRRRRQSDSSSGSDDEEILRAQPAKKRKKGAIIELDDSD</sequence>
<evidence type="ECO:0000256" key="4">
    <source>
        <dbReference type="ARBA" id="ARBA00022490"/>
    </source>
</evidence>
<keyword evidence="4" id="KW-0963">Cytoplasm</keyword>
<dbReference type="GO" id="GO:0005737">
    <property type="term" value="C:cytoplasm"/>
    <property type="evidence" value="ECO:0007669"/>
    <property type="project" value="UniProtKB-SubCell"/>
</dbReference>
<dbReference type="OrthoDB" id="2021145at2759"/>
<gene>
    <name evidence="9" type="ORF">EB796_000103</name>
</gene>
<dbReference type="GO" id="GO:0005634">
    <property type="term" value="C:nucleus"/>
    <property type="evidence" value="ECO:0007669"/>
    <property type="project" value="UniProtKB-SubCell"/>
</dbReference>
<dbReference type="AlphaFoldDB" id="A0A7J7KTQ5"/>
<name>A0A7J7KTQ5_BUGNE</name>